<dbReference type="AlphaFoldDB" id="A0A0C3EI37"/>
<evidence type="ECO:0000256" key="1">
    <source>
        <dbReference type="SAM" id="Phobius"/>
    </source>
</evidence>
<reference evidence="3" key="2">
    <citation type="submission" date="2015-01" db="EMBL/GenBank/DDBJ databases">
        <title>Evolutionary Origins and Diversification of the Mycorrhizal Mutualists.</title>
        <authorList>
            <consortium name="DOE Joint Genome Institute"/>
            <consortium name="Mycorrhizal Genomics Consortium"/>
            <person name="Kohler A."/>
            <person name="Kuo A."/>
            <person name="Nagy L.G."/>
            <person name="Floudas D."/>
            <person name="Copeland A."/>
            <person name="Barry K.W."/>
            <person name="Cichocki N."/>
            <person name="Veneault-Fourrey C."/>
            <person name="LaButti K."/>
            <person name="Lindquist E.A."/>
            <person name="Lipzen A."/>
            <person name="Lundell T."/>
            <person name="Morin E."/>
            <person name="Murat C."/>
            <person name="Riley R."/>
            <person name="Ohm R."/>
            <person name="Sun H."/>
            <person name="Tunlid A."/>
            <person name="Henrissat B."/>
            <person name="Grigoriev I.V."/>
            <person name="Hibbett D.S."/>
            <person name="Martin F."/>
        </authorList>
    </citation>
    <scope>NUCLEOTIDE SEQUENCE [LARGE SCALE GENOMIC DNA]</scope>
    <source>
        <strain evidence="3">F 1598</strain>
    </source>
</reference>
<keyword evidence="3" id="KW-1185">Reference proteome</keyword>
<organism evidence="2 3">
    <name type="scientific">Piloderma croceum (strain F 1598)</name>
    <dbReference type="NCBI Taxonomy" id="765440"/>
    <lineage>
        <taxon>Eukaryota</taxon>
        <taxon>Fungi</taxon>
        <taxon>Dikarya</taxon>
        <taxon>Basidiomycota</taxon>
        <taxon>Agaricomycotina</taxon>
        <taxon>Agaricomycetes</taxon>
        <taxon>Agaricomycetidae</taxon>
        <taxon>Atheliales</taxon>
        <taxon>Atheliaceae</taxon>
        <taxon>Piloderma</taxon>
    </lineage>
</organism>
<dbReference type="EMBL" id="KN833141">
    <property type="protein sequence ID" value="KIM72310.1"/>
    <property type="molecule type" value="Genomic_DNA"/>
</dbReference>
<evidence type="ECO:0000313" key="2">
    <source>
        <dbReference type="EMBL" id="KIM72310.1"/>
    </source>
</evidence>
<dbReference type="HOGENOM" id="CLU_1563467_0_0_1"/>
<keyword evidence="1" id="KW-1133">Transmembrane helix</keyword>
<evidence type="ECO:0000313" key="3">
    <source>
        <dbReference type="Proteomes" id="UP000054166"/>
    </source>
</evidence>
<keyword evidence="1" id="KW-0812">Transmembrane</keyword>
<gene>
    <name evidence="2" type="ORF">PILCRDRAFT_16240</name>
</gene>
<accession>A0A0C3EI37</accession>
<keyword evidence="1" id="KW-0472">Membrane</keyword>
<sequence length="171" mass="18451">MGPARKGDDCLAGDLIVLIVVGVVYRSDGKDERDTHGAGEKTWVKTEPPGLDFVYATINRSWMRSKGVLGCCGWSVAGGGGACLATTSGMVRMVLTLYLSLPRLSSHLTPLCNPPDLPLLLLEAWGAGWAGDLPLVFGCGRQRRGKREDLARLIVFRTYGVYKSASFHQAL</sequence>
<proteinExistence type="predicted"/>
<dbReference type="InParanoid" id="A0A0C3EI37"/>
<feature type="transmembrane region" description="Helical" evidence="1">
    <location>
        <begin position="68"/>
        <end position="99"/>
    </location>
</feature>
<dbReference type="Proteomes" id="UP000054166">
    <property type="component" value="Unassembled WGS sequence"/>
</dbReference>
<reference evidence="2 3" key="1">
    <citation type="submission" date="2014-04" db="EMBL/GenBank/DDBJ databases">
        <authorList>
            <consortium name="DOE Joint Genome Institute"/>
            <person name="Kuo A."/>
            <person name="Tarkka M."/>
            <person name="Buscot F."/>
            <person name="Kohler A."/>
            <person name="Nagy L.G."/>
            <person name="Floudas D."/>
            <person name="Copeland A."/>
            <person name="Barry K.W."/>
            <person name="Cichocki N."/>
            <person name="Veneault-Fourrey C."/>
            <person name="LaButti K."/>
            <person name="Lindquist E.A."/>
            <person name="Lipzen A."/>
            <person name="Lundell T."/>
            <person name="Morin E."/>
            <person name="Murat C."/>
            <person name="Sun H."/>
            <person name="Tunlid A."/>
            <person name="Henrissat B."/>
            <person name="Grigoriev I.V."/>
            <person name="Hibbett D.S."/>
            <person name="Martin F."/>
            <person name="Nordberg H.P."/>
            <person name="Cantor M.N."/>
            <person name="Hua S.X."/>
        </authorList>
    </citation>
    <scope>NUCLEOTIDE SEQUENCE [LARGE SCALE GENOMIC DNA]</scope>
    <source>
        <strain evidence="2 3">F 1598</strain>
    </source>
</reference>
<name>A0A0C3EI37_PILCF</name>
<protein>
    <submittedName>
        <fullName evidence="2">Uncharacterized protein</fullName>
    </submittedName>
</protein>